<evidence type="ECO:0000256" key="17">
    <source>
        <dbReference type="ARBA" id="ARBA00044903"/>
    </source>
</evidence>
<comment type="catalytic activity">
    <reaction evidence="12">
        <text>L-lysyl-L-alpha-amino acid(out) = L-lysyl-L-alpha-amino acid(in)</text>
        <dbReference type="Rhea" id="RHEA:79387"/>
        <dbReference type="ChEBI" id="CHEBI:229965"/>
    </reaction>
</comment>
<dbReference type="AlphaFoldDB" id="L2GQC9"/>
<comment type="catalytic activity">
    <reaction evidence="17">
        <text>L-arginyl-glycine(out) = L-arginyl-glycine(in)</text>
        <dbReference type="Rhea" id="RHEA:79391"/>
        <dbReference type="ChEBI" id="CHEBI:229955"/>
    </reaction>
</comment>
<dbReference type="Gene3D" id="1.20.1250.20">
    <property type="entry name" value="MFS general substrate transporter like domains"/>
    <property type="match status" value="2"/>
</dbReference>
<protein>
    <recommendedName>
        <fullName evidence="21">Lysosomal dipeptide transporter MFSD1</fullName>
    </recommendedName>
    <alternativeName>
        <fullName evidence="22">Major facilitator superfamily domain-containing protein 1</fullName>
    </alternativeName>
</protein>
<dbReference type="RefSeq" id="XP_007603592.1">
    <property type="nucleotide sequence ID" value="XM_007603530.1"/>
</dbReference>
<organism evidence="26 27">
    <name type="scientific">Vittaforma corneae (strain ATCC 50505)</name>
    <name type="common">Microsporidian parasite</name>
    <name type="synonym">Nosema corneum</name>
    <dbReference type="NCBI Taxonomy" id="993615"/>
    <lineage>
        <taxon>Eukaryota</taxon>
        <taxon>Fungi</taxon>
        <taxon>Fungi incertae sedis</taxon>
        <taxon>Microsporidia</taxon>
        <taxon>Nosematidae</taxon>
        <taxon>Vittaforma</taxon>
    </lineage>
</organism>
<dbReference type="Proteomes" id="UP000011082">
    <property type="component" value="Unassembled WGS sequence"/>
</dbReference>
<feature type="transmembrane region" description="Helical" evidence="25">
    <location>
        <begin position="332"/>
        <end position="352"/>
    </location>
</feature>
<feature type="transmembrane region" description="Helical" evidence="25">
    <location>
        <begin position="83"/>
        <end position="104"/>
    </location>
</feature>
<evidence type="ECO:0000256" key="22">
    <source>
        <dbReference type="ARBA" id="ARBA00045018"/>
    </source>
</evidence>
<feature type="transmembrane region" description="Helical" evidence="25">
    <location>
        <begin position="237"/>
        <end position="259"/>
    </location>
</feature>
<evidence type="ECO:0000256" key="7">
    <source>
        <dbReference type="ARBA" id="ARBA00023228"/>
    </source>
</evidence>
<evidence type="ECO:0000313" key="26">
    <source>
        <dbReference type="EMBL" id="ELA42824.1"/>
    </source>
</evidence>
<proteinExistence type="inferred from homology"/>
<comment type="catalytic activity">
    <reaction evidence="16">
        <text>L-lysyl-L-lysine(out) = L-lysyl-L-lysine(in)</text>
        <dbReference type="Rhea" id="RHEA:79403"/>
        <dbReference type="ChEBI" id="CHEBI:229956"/>
    </reaction>
</comment>
<dbReference type="InterPro" id="IPR052187">
    <property type="entry name" value="MFSD1"/>
</dbReference>
<evidence type="ECO:0000256" key="5">
    <source>
        <dbReference type="ARBA" id="ARBA00022989"/>
    </source>
</evidence>
<dbReference type="PANTHER" id="PTHR23512">
    <property type="entry name" value="MAJOR FACILITATOR SUPERFAMILY DOMAIN-CONTAINING PROTEIN 1"/>
    <property type="match status" value="1"/>
</dbReference>
<accession>L2GQC9</accession>
<comment type="subunit">
    <text evidence="24">Homodimer. Interacts with lysosomal protein GLMP (via lumenal domain); the interaction starts while both proteins are still in the endoplasmic reticulum and is required for stabilization of MFSD1 in lysosomes but has no direct effect on its targeting to lysosomes or transporter activity.</text>
</comment>
<evidence type="ECO:0000256" key="25">
    <source>
        <dbReference type="SAM" id="Phobius"/>
    </source>
</evidence>
<feature type="transmembrane region" description="Helical" evidence="25">
    <location>
        <begin position="364"/>
        <end position="386"/>
    </location>
</feature>
<dbReference type="InParanoid" id="L2GQC9"/>
<reference evidence="27" key="1">
    <citation type="submission" date="2011-05" db="EMBL/GenBank/DDBJ databases">
        <title>The genome sequence of Vittaforma corneae strain ATCC 50505.</title>
        <authorList>
            <consortium name="The Broad Institute Genome Sequencing Platform"/>
            <person name="Cuomo C."/>
            <person name="Didier E."/>
            <person name="Bowers L."/>
            <person name="Young S.K."/>
            <person name="Zeng Q."/>
            <person name="Gargeya S."/>
            <person name="Fitzgerald M."/>
            <person name="Haas B."/>
            <person name="Abouelleil A."/>
            <person name="Alvarado L."/>
            <person name="Arachchi H.M."/>
            <person name="Berlin A."/>
            <person name="Chapman S.B."/>
            <person name="Gearin G."/>
            <person name="Goldberg J."/>
            <person name="Griggs A."/>
            <person name="Gujja S."/>
            <person name="Hansen M."/>
            <person name="Heiman D."/>
            <person name="Howarth C."/>
            <person name="Larimer J."/>
            <person name="Lui A."/>
            <person name="MacDonald P.J.P."/>
            <person name="McCowen C."/>
            <person name="Montmayeur A."/>
            <person name="Murphy C."/>
            <person name="Neiman D."/>
            <person name="Pearson M."/>
            <person name="Priest M."/>
            <person name="Roberts A."/>
            <person name="Saif S."/>
            <person name="Shea T."/>
            <person name="Sisk P."/>
            <person name="Stolte C."/>
            <person name="Sykes S."/>
            <person name="Wortman J."/>
            <person name="Nusbaum C."/>
            <person name="Birren B."/>
        </authorList>
    </citation>
    <scope>NUCLEOTIDE SEQUENCE [LARGE SCALE GENOMIC DNA]</scope>
    <source>
        <strain evidence="27">ATCC 50505</strain>
    </source>
</reference>
<feature type="transmembrane region" description="Helical" evidence="25">
    <location>
        <begin position="56"/>
        <end position="76"/>
    </location>
</feature>
<evidence type="ECO:0000256" key="12">
    <source>
        <dbReference type="ARBA" id="ARBA00044891"/>
    </source>
</evidence>
<comment type="catalytic activity">
    <reaction evidence="19">
        <text>L-alanyl-L-lysine(out) = L-alanyl-L-lysine(in)</text>
        <dbReference type="Rhea" id="RHEA:79415"/>
        <dbReference type="ChEBI" id="CHEBI:192470"/>
    </reaction>
</comment>
<evidence type="ECO:0000256" key="24">
    <source>
        <dbReference type="ARBA" id="ARBA00046376"/>
    </source>
</evidence>
<dbReference type="OrthoDB" id="424834at2759"/>
<dbReference type="STRING" id="993615.L2GQC9"/>
<dbReference type="PANTHER" id="PTHR23512:SF3">
    <property type="entry name" value="MAJOR FACILITATOR SUPERFAMILY DOMAIN-CONTAINING PROTEIN 1"/>
    <property type="match status" value="1"/>
</dbReference>
<evidence type="ECO:0000313" key="27">
    <source>
        <dbReference type="Proteomes" id="UP000011082"/>
    </source>
</evidence>
<evidence type="ECO:0000256" key="11">
    <source>
        <dbReference type="ARBA" id="ARBA00044884"/>
    </source>
</evidence>
<comment type="similarity">
    <text evidence="2">Belongs to the major facilitator superfamily.</text>
</comment>
<comment type="catalytic activity">
    <reaction evidence="10">
        <text>L-alpha-aminoacyl-L-arginine(out) = L-alpha-aminoacyl-L-arginine(in)</text>
        <dbReference type="Rhea" id="RHEA:79367"/>
        <dbReference type="ChEBI" id="CHEBI:229968"/>
    </reaction>
</comment>
<comment type="subcellular location">
    <subcellularLocation>
        <location evidence="1">Lysosome membrane</location>
        <topology evidence="1">Multi-pass membrane protein</topology>
    </subcellularLocation>
</comment>
<comment type="catalytic activity">
    <reaction evidence="18">
        <text>L-histidyl-L-alpha-amino acid(out) = L-histidyl-L-alpha-amino acid(in)</text>
        <dbReference type="Rhea" id="RHEA:79379"/>
        <dbReference type="ChEBI" id="CHEBI:229964"/>
    </reaction>
</comment>
<keyword evidence="6 25" id="KW-0472">Membrane</keyword>
<dbReference type="HOGENOM" id="CLU_027449_0_0_1"/>
<evidence type="ECO:0000256" key="15">
    <source>
        <dbReference type="ARBA" id="ARBA00044899"/>
    </source>
</evidence>
<name>L2GQC9_VITCO</name>
<comment type="catalytic activity">
    <reaction evidence="20">
        <text>L-lysyl-glycine(out) = L-lysyl-glycine(in)</text>
        <dbReference type="Rhea" id="RHEA:79407"/>
        <dbReference type="ChEBI" id="CHEBI:191202"/>
    </reaction>
</comment>
<comment type="catalytic activity">
    <reaction evidence="14">
        <text>L-aspartyl-L-lysine(out) = L-aspartyl-L-lysine(in)</text>
        <dbReference type="Rhea" id="RHEA:79411"/>
        <dbReference type="ChEBI" id="CHEBI:229953"/>
    </reaction>
</comment>
<comment type="function">
    <text evidence="23">Lysosomal dipeptide uniporter that selectively exports lysine, arginine or histidine-containing dipeptides with a net positive charge from the lysosome lumen into the cytosol. Could play a role in a specific type of protein O-glycosylation indirectly regulating macrophages migration and tissue invasion. Also essential for liver homeostasis.</text>
</comment>
<dbReference type="GeneID" id="19880857"/>
<comment type="catalytic activity">
    <reaction evidence="9">
        <text>L-histidyl-glycine(out) = L-histidyl-glycine(in)</text>
        <dbReference type="Rhea" id="RHEA:79395"/>
        <dbReference type="ChEBI" id="CHEBI:229957"/>
    </reaction>
</comment>
<dbReference type="InterPro" id="IPR011701">
    <property type="entry name" value="MFS"/>
</dbReference>
<evidence type="ECO:0000256" key="14">
    <source>
        <dbReference type="ARBA" id="ARBA00044898"/>
    </source>
</evidence>
<keyword evidence="7" id="KW-0458">Lysosome</keyword>
<keyword evidence="27" id="KW-1185">Reference proteome</keyword>
<comment type="catalytic activity">
    <reaction evidence="13">
        <text>L-alpha-aminoacyl-L-lysine(out) = L-alpha-aminoacyl-L-lysine(in)</text>
        <dbReference type="Rhea" id="RHEA:79383"/>
        <dbReference type="ChEBI" id="CHEBI:229966"/>
    </reaction>
</comment>
<evidence type="ECO:0000256" key="18">
    <source>
        <dbReference type="ARBA" id="ARBA00044912"/>
    </source>
</evidence>
<dbReference type="InterPro" id="IPR036259">
    <property type="entry name" value="MFS_trans_sf"/>
</dbReference>
<evidence type="ECO:0000256" key="13">
    <source>
        <dbReference type="ARBA" id="ARBA00044893"/>
    </source>
</evidence>
<comment type="catalytic activity">
    <reaction evidence="8">
        <text>L-lysyl-L-alanine(out) = L-lysyl-L-alanine(in)</text>
        <dbReference type="Rhea" id="RHEA:79399"/>
        <dbReference type="ChEBI" id="CHEBI:229954"/>
    </reaction>
</comment>
<feature type="transmembrane region" description="Helical" evidence="25">
    <location>
        <begin position="166"/>
        <end position="188"/>
    </location>
</feature>
<evidence type="ECO:0000256" key="2">
    <source>
        <dbReference type="ARBA" id="ARBA00008335"/>
    </source>
</evidence>
<evidence type="ECO:0000256" key="4">
    <source>
        <dbReference type="ARBA" id="ARBA00022692"/>
    </source>
</evidence>
<evidence type="ECO:0000256" key="16">
    <source>
        <dbReference type="ARBA" id="ARBA00044900"/>
    </source>
</evidence>
<evidence type="ECO:0000256" key="23">
    <source>
        <dbReference type="ARBA" id="ARBA00045709"/>
    </source>
</evidence>
<evidence type="ECO:0000256" key="9">
    <source>
        <dbReference type="ARBA" id="ARBA00044878"/>
    </source>
</evidence>
<feature type="transmembrane region" description="Helical" evidence="25">
    <location>
        <begin position="307"/>
        <end position="326"/>
    </location>
</feature>
<comment type="catalytic activity">
    <reaction evidence="15">
        <text>L-arginyl-L-alpha-amino acid(out) = L-arginyl-L-alpha-amino acid(in)</text>
        <dbReference type="Rhea" id="RHEA:79371"/>
        <dbReference type="ChEBI" id="CHEBI:84315"/>
    </reaction>
</comment>
<comment type="catalytic activity">
    <reaction evidence="11">
        <text>L-alpha-aminoacyl-L-histidine(out) = L-alpha-aminoacyl-L-histidine(in)</text>
        <dbReference type="Rhea" id="RHEA:79375"/>
        <dbReference type="ChEBI" id="CHEBI:229967"/>
    </reaction>
</comment>
<keyword evidence="3" id="KW-0813">Transport</keyword>
<dbReference type="Pfam" id="PF07690">
    <property type="entry name" value="MFS_1"/>
    <property type="match status" value="1"/>
</dbReference>
<gene>
    <name evidence="26" type="ORF">VICG_00139</name>
</gene>
<feature type="transmembrane region" description="Helical" evidence="25">
    <location>
        <begin position="279"/>
        <end position="300"/>
    </location>
</feature>
<dbReference type="VEuPathDB" id="MicrosporidiaDB:VICG_00139"/>
<evidence type="ECO:0000256" key="6">
    <source>
        <dbReference type="ARBA" id="ARBA00023136"/>
    </source>
</evidence>
<feature type="transmembrane region" description="Helical" evidence="25">
    <location>
        <begin position="398"/>
        <end position="417"/>
    </location>
</feature>
<evidence type="ECO:0000256" key="8">
    <source>
        <dbReference type="ARBA" id="ARBA00044876"/>
    </source>
</evidence>
<sequence>MIKTISTTNNIMGSKTRILVYAGLALLSIYFTYDLPGSLNFALNFGAGTDETKISLLYSFYAIPNIVLPYFFSYLASCSKHGLLCLLSVFVLLGQLTFTLGIYLNQFSIMLIGRMLLGIGGESYSVAQNKIIMEEFKINELTGIMAFYNSCGKIGTILTFLLTPVIASYFGALAASGFALVLVFFGCFSSYNSYASYKKIGLVPSPTECPSIDAEDVVDENVAMVQWRSPGRGASGWVCWPFKLLVFICFIFGCVWSPFYNIAPMMFHKRYKMGINTSSYTVGIIEGISLGILFAVSPVVGKIGNKLNLVVLGCLILIIAHLDIVLCSVNPLRAILLLGIASPLISFYWSCLPRLVPENKLSSAFAILFCATNLAFVISPLCVAFLSIKNTTYLLVEIYLIILSCMSLIALLILLFFNGKYDLKLNDVIG</sequence>
<evidence type="ECO:0000256" key="10">
    <source>
        <dbReference type="ARBA" id="ARBA00044881"/>
    </source>
</evidence>
<feature type="transmembrane region" description="Helical" evidence="25">
    <location>
        <begin position="18"/>
        <end position="36"/>
    </location>
</feature>
<dbReference type="SUPFAM" id="SSF103473">
    <property type="entry name" value="MFS general substrate transporter"/>
    <property type="match status" value="1"/>
</dbReference>
<keyword evidence="5 25" id="KW-1133">Transmembrane helix</keyword>
<evidence type="ECO:0000256" key="21">
    <source>
        <dbReference type="ARBA" id="ARBA00044985"/>
    </source>
</evidence>
<dbReference type="EMBL" id="JH370130">
    <property type="protein sequence ID" value="ELA42824.1"/>
    <property type="molecule type" value="Genomic_DNA"/>
</dbReference>
<evidence type="ECO:0000256" key="1">
    <source>
        <dbReference type="ARBA" id="ARBA00004155"/>
    </source>
</evidence>
<keyword evidence="4 25" id="KW-0812">Transmembrane</keyword>
<evidence type="ECO:0000256" key="19">
    <source>
        <dbReference type="ARBA" id="ARBA00044919"/>
    </source>
</evidence>
<evidence type="ECO:0000256" key="3">
    <source>
        <dbReference type="ARBA" id="ARBA00022448"/>
    </source>
</evidence>
<evidence type="ECO:0000256" key="20">
    <source>
        <dbReference type="ARBA" id="ARBA00044924"/>
    </source>
</evidence>
<dbReference type="GO" id="GO:0022857">
    <property type="term" value="F:transmembrane transporter activity"/>
    <property type="evidence" value="ECO:0007669"/>
    <property type="project" value="InterPro"/>
</dbReference>